<sequence length="1464" mass="165798">MHQILIQLDSRQSRQRDILVFLNEKNLLKLPITITYDQIKVEFASLRRQNKSIRIGLCRCTDRSLLNNTTVRHLGSLTFNAFRKLSIDDRRSTSSFNESRKSLIIIDDILSNSDSKQSIVNRTKHIEERHSKPLVYKRSTSPARDSGFVETDGRARFVGDKLYDYECLGTNTSVLTDRSVLSNHHKHRSKLSLEKSEDESMDTHKSLDSLQQSISKTILSEEKKVKSTGTGYTTEIVNRHRPAKRQQPTQTVTDACFIYRRQAVKSDVNDDDKAAMILRGREIAYEAANTPAIPSSMPMYSRDQVRELYGELDKKTRRLQEDEYIIHSWNEKPQWKLASPTKAKKIEECPLPKFRLEKPSDNDEALLMAAYLSSGMNSPQTKAAAPVDNLYQVMINASAKVNEWAHNNEIYLSPTEKDFQPAVDSSTLLLDTQLNLKQLAITPTNSQPRPTVLTTTEQARSHPSSNTFSSRNSRRSIRRQAHLADTISSSPDSIEIAFETTPSTPGSCGMYLEPYMRHGYRLPSADHYIRDSSWQHTDNDDLEESASTMQNITPTDSPTITAKVDMDMFPSPPSTSQIIEADSLIDLDDGTTVSYHTAKESRVDNGHQSSLSLGSDDTTGSNFQQYHVRDDLVNSVTTPEDSFYYDALPSPSHTNRQVSTTSENSNIMIENLTDLLEQIETYSRTNHQIVNELDEHRASVMSEDEESLLNIDQLVTIVEDVHRCNQTGISNTMDNLAFIYDNLDQQTTKPSTDNLVEIAQSIDETSSRVNNLLFIYDETLTPTEYEPRQITNDSDEWSYDNLIGDSDEHVNTDNLGTIVHESLTARYQESIQFNETQETTVNIDNLVQVVSEALTVPDIDEDTSEPTIETDNLGTIIHEALAARFQKPIKMKTPRPFNFEVFTEELPKSFDQFAADRDSLDAIVAEALEGPYQKSNTMIPTDPFEAEVYSAQLSESSDNDSIVDTDNLGTIIHESLAARSQQPIQIKTADQDIPKTQPEEVPTDDNQVESSVNPSPSSEAQPTVFNYFEVVPKAESQTIDEMISDSDNVETVIHEASPILMEKSNETESPIELFNSEAIPNEVPQSVADEPISKAPSEDVPEQDESNIEYKKPIESLPPEPYHFDYPMEEETNDDTIEYEILKESPPSAIEKQIDQVPDDTHTSETLTYEIQSSMPLYQFPVNQPSPLPPPPTINNLSQIVSDSLLTSSNYHQFRPNENQIEFHVLHAPTYDEEIYEEYGYRRTTTEPGTDDIVEKFEELCHHYTTNFEQYRTTAKHFDDDINQFEKQLYEQREQNLSPVSDTMSEELITTIERVTDNGNHKGAKADDVEEVYTTVLVTRQADHVGKYGFDFEEVDDGKIKISSILDENYCPNLSIGDEIIAIDDSKPYQTYEEYKSSFDSLWISARNNVQITVTKADIPVQPNSEPVSLQSSSLSWPLSIAESGRLMKYGFALACMRTLFKLY</sequence>
<feature type="compositionally biased region" description="Low complexity" evidence="1">
    <location>
        <begin position="461"/>
        <end position="471"/>
    </location>
</feature>
<dbReference type="OrthoDB" id="10052377at2759"/>
<gene>
    <name evidence="2" type="ORF">EDS130_LOCUS5499</name>
</gene>
<comment type="caution">
    <text evidence="2">The sequence shown here is derived from an EMBL/GenBank/DDBJ whole genome shotgun (WGS) entry which is preliminary data.</text>
</comment>
<organism evidence="2 3">
    <name type="scientific">Adineta ricciae</name>
    <name type="common">Rotifer</name>
    <dbReference type="NCBI Taxonomy" id="249248"/>
    <lineage>
        <taxon>Eukaryota</taxon>
        <taxon>Metazoa</taxon>
        <taxon>Spiralia</taxon>
        <taxon>Gnathifera</taxon>
        <taxon>Rotifera</taxon>
        <taxon>Eurotatoria</taxon>
        <taxon>Bdelloidea</taxon>
        <taxon>Adinetida</taxon>
        <taxon>Adinetidae</taxon>
        <taxon>Adineta</taxon>
    </lineage>
</organism>
<dbReference type="Proteomes" id="UP000663852">
    <property type="component" value="Unassembled WGS sequence"/>
</dbReference>
<feature type="compositionally biased region" description="Polar residues" evidence="1">
    <location>
        <begin position="606"/>
        <end position="618"/>
    </location>
</feature>
<accession>A0A813TG12</accession>
<evidence type="ECO:0000313" key="3">
    <source>
        <dbReference type="Proteomes" id="UP000663852"/>
    </source>
</evidence>
<feature type="region of interest" description="Disordered" evidence="1">
    <location>
        <begin position="442"/>
        <end position="476"/>
    </location>
</feature>
<reference evidence="2" key="1">
    <citation type="submission" date="2021-02" db="EMBL/GenBank/DDBJ databases">
        <authorList>
            <person name="Nowell W R."/>
        </authorList>
    </citation>
    <scope>NUCLEOTIDE SEQUENCE</scope>
</reference>
<evidence type="ECO:0000313" key="2">
    <source>
        <dbReference type="EMBL" id="CAF0814012.1"/>
    </source>
</evidence>
<feature type="compositionally biased region" description="Polar residues" evidence="1">
    <location>
        <begin position="442"/>
        <end position="458"/>
    </location>
</feature>
<feature type="region of interest" description="Disordered" evidence="1">
    <location>
        <begin position="598"/>
        <end position="618"/>
    </location>
</feature>
<feature type="region of interest" description="Disordered" evidence="1">
    <location>
        <begin position="185"/>
        <end position="205"/>
    </location>
</feature>
<feature type="region of interest" description="Disordered" evidence="1">
    <location>
        <begin position="1084"/>
        <end position="1106"/>
    </location>
</feature>
<proteinExistence type="predicted"/>
<evidence type="ECO:0000256" key="1">
    <source>
        <dbReference type="SAM" id="MobiDB-lite"/>
    </source>
</evidence>
<protein>
    <submittedName>
        <fullName evidence="2">Uncharacterized protein</fullName>
    </submittedName>
</protein>
<feature type="region of interest" description="Disordered" evidence="1">
    <location>
        <begin position="991"/>
        <end position="1020"/>
    </location>
</feature>
<feature type="compositionally biased region" description="Low complexity" evidence="1">
    <location>
        <begin position="1008"/>
        <end position="1020"/>
    </location>
</feature>
<dbReference type="EMBL" id="CAJNOJ010000015">
    <property type="protein sequence ID" value="CAF0814012.1"/>
    <property type="molecule type" value="Genomic_DNA"/>
</dbReference>
<name>A0A813TG12_ADIRI</name>